<dbReference type="Pfam" id="PF00023">
    <property type="entry name" value="Ank"/>
    <property type="match status" value="1"/>
</dbReference>
<evidence type="ECO:0000256" key="3">
    <source>
        <dbReference type="PROSITE-ProRule" id="PRU00023"/>
    </source>
</evidence>
<keyword evidence="2 3" id="KW-0040">ANK repeat</keyword>
<dbReference type="InParanoid" id="A0A1X7UW68"/>
<dbReference type="SUPFAM" id="SSF48403">
    <property type="entry name" value="Ankyrin repeat"/>
    <property type="match status" value="1"/>
</dbReference>
<evidence type="ECO:0000256" key="2">
    <source>
        <dbReference type="ARBA" id="ARBA00023043"/>
    </source>
</evidence>
<reference evidence="5" key="1">
    <citation type="submission" date="2017-05" db="UniProtKB">
        <authorList>
            <consortium name="EnsemblMetazoa"/>
        </authorList>
    </citation>
    <scope>IDENTIFICATION</scope>
</reference>
<dbReference type="PANTHER" id="PTHR24180">
    <property type="entry name" value="CYCLIN-DEPENDENT KINASE INHIBITOR 2C-RELATED"/>
    <property type="match status" value="1"/>
</dbReference>
<dbReference type="SUPFAM" id="SSF52540">
    <property type="entry name" value="P-loop containing nucleoside triphosphate hydrolases"/>
    <property type="match status" value="1"/>
</dbReference>
<dbReference type="OrthoDB" id="9949242at2759"/>
<dbReference type="AlphaFoldDB" id="A0A1X7UW68"/>
<dbReference type="eggNOG" id="KOG0504">
    <property type="taxonomic scope" value="Eukaryota"/>
</dbReference>
<dbReference type="CDD" id="cd00882">
    <property type="entry name" value="Ras_like_GTPase"/>
    <property type="match status" value="1"/>
</dbReference>
<dbReference type="InterPro" id="IPR000488">
    <property type="entry name" value="Death_dom"/>
</dbReference>
<dbReference type="InterPro" id="IPR002110">
    <property type="entry name" value="Ankyrin_rpt"/>
</dbReference>
<evidence type="ECO:0000313" key="5">
    <source>
        <dbReference type="EnsemblMetazoa" id="Aqu2.1.31774_001"/>
    </source>
</evidence>
<dbReference type="Pfam" id="PF12796">
    <property type="entry name" value="Ank_2"/>
    <property type="match status" value="1"/>
</dbReference>
<proteinExistence type="predicted"/>
<dbReference type="GO" id="GO:0007165">
    <property type="term" value="P:signal transduction"/>
    <property type="evidence" value="ECO:0007669"/>
    <property type="project" value="InterPro"/>
</dbReference>
<dbReference type="PANTHER" id="PTHR24180:SF45">
    <property type="entry name" value="POLY [ADP-RIBOSE] POLYMERASE TANKYRASE"/>
    <property type="match status" value="1"/>
</dbReference>
<dbReference type="InterPro" id="IPR051637">
    <property type="entry name" value="Ank_repeat_dom-contain_49"/>
</dbReference>
<sequence>MPLEYEYECWTAFLNSYHKEAVHLLPLVKEPNEIKRRWLWNNTSLLHLSSRNGWLDVTKDLITKYHCNPHERDYGGRTCLHYAAQYNSVDVMRYLIDECHCDPMAVDRRGWTPLHWAAGGCESSAAVEYLLSTGKCDPLAKDCNGETPFKHAKEFGNTNTLSVLKKFGGIKSSHPIDSYVNVLLVGNPGAGKSTLSHVINDTASFTLLGSFRNVGGVVPCTAGIIPYKLQHRTLGNIILHDFAGHSEYYSSHSAVIENLLQGSGGVFLIVNMELCQEINPSFLQITNLYQLAVEEEKEGGRERRGERLLFFPCLLSTDRPDEMTSQVYQFGWCLQCTSKHHFFPPRYFHVLSLRLAYKMARPQEDEKLNRCCTFWENGLYWSNSHGVGSLVEIVDESQCVLVMMSFKEGIIMSVGRNVIGEVMSVKKESCPSLEVKELVIDPKELAYPVNTPRERTVYSVKAVMSAIVKKEEFLVHDDGTSTRLKEILPDESLSDISNLSLLGGCDSYPNETTTIKLDIKDLDIVIEELTRLNHLPCHIWHDLGLQLGLYQPTLEDINEDNNGDSKKCFRQCMSAWLRGQDKVREKGGPSWSSLATALDKEGKCRIATNIRSRHCKLDNCP</sequence>
<dbReference type="InterPro" id="IPR011029">
    <property type="entry name" value="DEATH-like_dom_sf"/>
</dbReference>
<organism evidence="5">
    <name type="scientific">Amphimedon queenslandica</name>
    <name type="common">Sponge</name>
    <dbReference type="NCBI Taxonomy" id="400682"/>
    <lineage>
        <taxon>Eukaryota</taxon>
        <taxon>Metazoa</taxon>
        <taxon>Porifera</taxon>
        <taxon>Demospongiae</taxon>
        <taxon>Heteroscleromorpha</taxon>
        <taxon>Haplosclerida</taxon>
        <taxon>Niphatidae</taxon>
        <taxon>Amphimedon</taxon>
    </lineage>
</organism>
<keyword evidence="1" id="KW-0677">Repeat</keyword>
<dbReference type="Gene3D" id="1.25.40.20">
    <property type="entry name" value="Ankyrin repeat-containing domain"/>
    <property type="match status" value="2"/>
</dbReference>
<feature type="repeat" description="ANK" evidence="3">
    <location>
        <begin position="75"/>
        <end position="97"/>
    </location>
</feature>
<dbReference type="SUPFAM" id="SSF47986">
    <property type="entry name" value="DEATH domain"/>
    <property type="match status" value="1"/>
</dbReference>
<dbReference type="PROSITE" id="PS50017">
    <property type="entry name" value="DEATH_DOMAIN"/>
    <property type="match status" value="1"/>
</dbReference>
<dbReference type="InterPro" id="IPR027417">
    <property type="entry name" value="P-loop_NTPase"/>
</dbReference>
<dbReference type="EnsemblMetazoa" id="Aqu2.1.31774_001">
    <property type="protein sequence ID" value="Aqu2.1.31774_001"/>
    <property type="gene ID" value="Aqu2.1.31774"/>
</dbReference>
<evidence type="ECO:0000256" key="1">
    <source>
        <dbReference type="ARBA" id="ARBA00022737"/>
    </source>
</evidence>
<protein>
    <recommendedName>
        <fullName evidence="4">Death domain-containing protein</fullName>
    </recommendedName>
</protein>
<dbReference type="PROSITE" id="PS50088">
    <property type="entry name" value="ANK_REPEAT"/>
    <property type="match status" value="1"/>
</dbReference>
<dbReference type="Gene3D" id="3.40.50.300">
    <property type="entry name" value="P-loop containing nucleotide triphosphate hydrolases"/>
    <property type="match status" value="1"/>
</dbReference>
<dbReference type="CDD" id="cd01670">
    <property type="entry name" value="Death"/>
    <property type="match status" value="1"/>
</dbReference>
<dbReference type="SMART" id="SM00248">
    <property type="entry name" value="ANK"/>
    <property type="match status" value="4"/>
</dbReference>
<dbReference type="InterPro" id="IPR036770">
    <property type="entry name" value="Ankyrin_rpt-contain_sf"/>
</dbReference>
<feature type="domain" description="Death" evidence="4">
    <location>
        <begin position="540"/>
        <end position="614"/>
    </location>
</feature>
<dbReference type="Gene3D" id="1.10.533.10">
    <property type="entry name" value="Death Domain, Fas"/>
    <property type="match status" value="1"/>
</dbReference>
<accession>A0A1X7UW68</accession>
<evidence type="ECO:0000259" key="4">
    <source>
        <dbReference type="PROSITE" id="PS50017"/>
    </source>
</evidence>
<dbReference type="PROSITE" id="PS50297">
    <property type="entry name" value="ANK_REP_REGION"/>
    <property type="match status" value="1"/>
</dbReference>
<name>A0A1X7UW68_AMPQE</name>